<dbReference type="EMBL" id="FNFO01000002">
    <property type="protein sequence ID" value="SDK39138.1"/>
    <property type="molecule type" value="Genomic_DNA"/>
</dbReference>
<dbReference type="GO" id="GO:0046872">
    <property type="term" value="F:metal ion binding"/>
    <property type="evidence" value="ECO:0007669"/>
    <property type="project" value="UniProtKB-KW"/>
</dbReference>
<dbReference type="Proteomes" id="UP000198510">
    <property type="component" value="Unassembled WGS sequence"/>
</dbReference>
<feature type="transmembrane region" description="Helical" evidence="12">
    <location>
        <begin position="211"/>
        <end position="234"/>
    </location>
</feature>
<evidence type="ECO:0000256" key="6">
    <source>
        <dbReference type="ARBA" id="ARBA00023002"/>
    </source>
</evidence>
<keyword evidence="4" id="KW-0479">Metal-binding</keyword>
<evidence type="ECO:0000256" key="3">
    <source>
        <dbReference type="ARBA" id="ARBA00022692"/>
    </source>
</evidence>
<dbReference type="STRING" id="1075417.SAMN05421823_102622"/>
<feature type="transmembrane region" description="Helical" evidence="12">
    <location>
        <begin position="266"/>
        <end position="287"/>
    </location>
</feature>
<keyword evidence="7" id="KW-0408">Iron</keyword>
<dbReference type="PANTHER" id="PTHR35457">
    <property type="entry name" value="HEME A SYNTHASE"/>
    <property type="match status" value="1"/>
</dbReference>
<organism evidence="13 14">
    <name type="scientific">Catalinimonas alkaloidigena</name>
    <dbReference type="NCBI Taxonomy" id="1075417"/>
    <lineage>
        <taxon>Bacteria</taxon>
        <taxon>Pseudomonadati</taxon>
        <taxon>Bacteroidota</taxon>
        <taxon>Cytophagia</taxon>
        <taxon>Cytophagales</taxon>
        <taxon>Catalimonadaceae</taxon>
        <taxon>Catalinimonas</taxon>
    </lineage>
</organism>
<feature type="transmembrane region" description="Helical" evidence="12">
    <location>
        <begin position="12"/>
        <end position="35"/>
    </location>
</feature>
<evidence type="ECO:0000256" key="12">
    <source>
        <dbReference type="SAM" id="Phobius"/>
    </source>
</evidence>
<keyword evidence="9 12" id="KW-0472">Membrane</keyword>
<dbReference type="RefSeq" id="WP_245705985.1">
    <property type="nucleotide sequence ID" value="NZ_FNFO01000002.1"/>
</dbReference>
<evidence type="ECO:0000256" key="8">
    <source>
        <dbReference type="ARBA" id="ARBA00023133"/>
    </source>
</evidence>
<dbReference type="PANTHER" id="PTHR35457:SF1">
    <property type="entry name" value="HEME A SYNTHASE"/>
    <property type="match status" value="1"/>
</dbReference>
<reference evidence="13 14" key="1">
    <citation type="submission" date="2016-10" db="EMBL/GenBank/DDBJ databases">
        <authorList>
            <person name="de Groot N.N."/>
        </authorList>
    </citation>
    <scope>NUCLEOTIDE SEQUENCE [LARGE SCALE GENOMIC DNA]</scope>
    <source>
        <strain evidence="13 14">DSM 25186</strain>
    </source>
</reference>
<dbReference type="InterPro" id="IPR050450">
    <property type="entry name" value="COX15/CtaA_HemeA_synthase"/>
</dbReference>
<accession>A0A1G9BI00</accession>
<dbReference type="GO" id="GO:0006784">
    <property type="term" value="P:heme A biosynthetic process"/>
    <property type="evidence" value="ECO:0007669"/>
    <property type="project" value="InterPro"/>
</dbReference>
<keyword evidence="5 12" id="KW-1133">Transmembrane helix</keyword>
<evidence type="ECO:0000256" key="11">
    <source>
        <dbReference type="ARBA" id="ARBA00023444"/>
    </source>
</evidence>
<evidence type="ECO:0000256" key="1">
    <source>
        <dbReference type="ARBA" id="ARBA00004141"/>
    </source>
</evidence>
<protein>
    <submittedName>
        <fullName evidence="13">Cytochrome c oxidase assembly protein subunit 15</fullName>
    </submittedName>
</protein>
<name>A0A1G9BI00_9BACT</name>
<keyword evidence="3 12" id="KW-0812">Transmembrane</keyword>
<dbReference type="GO" id="GO:0016491">
    <property type="term" value="F:oxidoreductase activity"/>
    <property type="evidence" value="ECO:0007669"/>
    <property type="project" value="UniProtKB-KW"/>
</dbReference>
<evidence type="ECO:0000256" key="9">
    <source>
        <dbReference type="ARBA" id="ARBA00023136"/>
    </source>
</evidence>
<comment type="subcellular location">
    <subcellularLocation>
        <location evidence="1">Membrane</location>
        <topology evidence="1">Multi-pass membrane protein</topology>
    </subcellularLocation>
</comment>
<comment type="pathway">
    <text evidence="11">Porphyrin-containing compound metabolism.</text>
</comment>
<evidence type="ECO:0000256" key="7">
    <source>
        <dbReference type="ARBA" id="ARBA00023004"/>
    </source>
</evidence>
<proteinExistence type="predicted"/>
<gene>
    <name evidence="13" type="ORF">SAMN05421823_102622</name>
</gene>
<dbReference type="GO" id="GO:0016020">
    <property type="term" value="C:membrane"/>
    <property type="evidence" value="ECO:0007669"/>
    <property type="project" value="UniProtKB-SubCell"/>
</dbReference>
<keyword evidence="8" id="KW-0350">Heme biosynthesis</keyword>
<feature type="transmembrane region" description="Helical" evidence="12">
    <location>
        <begin position="327"/>
        <end position="348"/>
    </location>
</feature>
<evidence type="ECO:0000256" key="2">
    <source>
        <dbReference type="ARBA" id="ARBA00022475"/>
    </source>
</evidence>
<dbReference type="Pfam" id="PF02628">
    <property type="entry name" value="COX15-CtaA"/>
    <property type="match status" value="2"/>
</dbReference>
<keyword evidence="6" id="KW-0560">Oxidoreductase</keyword>
<feature type="transmembrane region" description="Helical" evidence="12">
    <location>
        <begin position="119"/>
        <end position="137"/>
    </location>
</feature>
<keyword evidence="10" id="KW-1015">Disulfide bond</keyword>
<feature type="transmembrane region" description="Helical" evidence="12">
    <location>
        <begin position="299"/>
        <end position="321"/>
    </location>
</feature>
<evidence type="ECO:0000313" key="14">
    <source>
        <dbReference type="Proteomes" id="UP000198510"/>
    </source>
</evidence>
<dbReference type="InterPro" id="IPR003780">
    <property type="entry name" value="COX15/CtaA_fam"/>
</dbReference>
<evidence type="ECO:0000256" key="5">
    <source>
        <dbReference type="ARBA" id="ARBA00022989"/>
    </source>
</evidence>
<feature type="transmembrane region" description="Helical" evidence="12">
    <location>
        <begin position="149"/>
        <end position="170"/>
    </location>
</feature>
<feature type="transmembrane region" description="Helical" evidence="12">
    <location>
        <begin position="176"/>
        <end position="199"/>
    </location>
</feature>
<keyword evidence="14" id="KW-1185">Reference proteome</keyword>
<evidence type="ECO:0000313" key="13">
    <source>
        <dbReference type="EMBL" id="SDK39138.1"/>
    </source>
</evidence>
<evidence type="ECO:0000256" key="10">
    <source>
        <dbReference type="ARBA" id="ARBA00023157"/>
    </source>
</evidence>
<keyword evidence="2" id="KW-1003">Cell membrane</keyword>
<evidence type="ECO:0000256" key="4">
    <source>
        <dbReference type="ARBA" id="ARBA00022723"/>
    </source>
</evidence>
<dbReference type="AlphaFoldDB" id="A0A1G9BI00"/>
<sequence>MREEIAKTKKYSLFGRLGITTIIAVYLLILVGSIVRSTGAGMGCPDWPKCFGSWVPPTQAAQLPDDYKEVYAAKRQQKNLRMASLLDRLGYTQLSYAVAHDPAIYEEAAFNPVKTWIEYVNRLVGVVIGFLIFATFLASWRYRKTHPKVTLLAACAVLMVGFEGWLGSLVVSTNLLPLLITLHMLVAIALVGVLIYLVAWAQQKKLVMPTAVNLSGLEGIVWLTVALSLAQILLGTQVRESIDVIAKMLGEEQRGQWVNQLGTTFYVHRSFSIALLAINGWLAYKVVRLGKQAGLLRTAVLGLGLCIGLEIGLGIVLYYLGMPAFAQPFHLLLATLMIGVQLFMITVIRIQQRIIVSKPLTVHS</sequence>